<evidence type="ECO:0000313" key="3">
    <source>
        <dbReference type="Proteomes" id="UP000071118"/>
    </source>
</evidence>
<feature type="compositionally biased region" description="Basic residues" evidence="1">
    <location>
        <begin position="12"/>
        <end position="23"/>
    </location>
</feature>
<dbReference type="KEGG" id="pcb:PCHAS_1335500"/>
<protein>
    <submittedName>
        <fullName evidence="2">Uncharacterized protein</fullName>
    </submittedName>
</protein>
<keyword evidence="3" id="KW-1185">Reference proteome</keyword>
<feature type="compositionally biased region" description="Basic and acidic residues" evidence="1">
    <location>
        <begin position="53"/>
        <end position="63"/>
    </location>
</feature>
<feature type="compositionally biased region" description="Low complexity" evidence="1">
    <location>
        <begin position="41"/>
        <end position="50"/>
    </location>
</feature>
<feature type="compositionally biased region" description="Basic residues" evidence="1">
    <location>
        <begin position="106"/>
        <end position="118"/>
    </location>
</feature>
<accession>A0A4V0KBZ7</accession>
<dbReference type="AlphaFoldDB" id="A0A4V0KBZ7"/>
<feature type="region of interest" description="Disordered" evidence="1">
    <location>
        <begin position="1"/>
        <end position="118"/>
    </location>
</feature>
<feature type="compositionally biased region" description="Basic and acidic residues" evidence="1">
    <location>
        <begin position="24"/>
        <end position="39"/>
    </location>
</feature>
<evidence type="ECO:0000256" key="1">
    <source>
        <dbReference type="SAM" id="MobiDB-lite"/>
    </source>
</evidence>
<dbReference type="OrthoDB" id="372820at2759"/>
<reference evidence="2 3" key="1">
    <citation type="journal article" date="2014" name="BMC Biol.">
        <title>A comprehensive evaluation of rodent malaria parasite genomes and gene expression.</title>
        <authorList>
            <person name="Otto T.D."/>
            <person name="Bohme U."/>
            <person name="Jackson A.P."/>
            <person name="Hunt M."/>
            <person name="Franke-Fayard B."/>
            <person name="Hoeijmakers W.A."/>
            <person name="Religa A.A."/>
            <person name="Robertson L."/>
            <person name="Sanders M."/>
            <person name="Ogun S.A."/>
            <person name="Cunningham D."/>
            <person name="Erhart A."/>
            <person name="Billker O."/>
            <person name="Khan S.M."/>
            <person name="Stunnenberg H.G."/>
            <person name="Langhorne J."/>
            <person name="Holder A.A."/>
            <person name="Waters A.P."/>
            <person name="Newbold C.I."/>
            <person name="Pain A."/>
            <person name="Berriman M."/>
            <person name="Janse C.J."/>
        </authorList>
    </citation>
    <scope>NUCLEOTIDE SEQUENCE [LARGE SCALE GENOMIC DNA]</scope>
    <source>
        <strain evidence="2 3">AS</strain>
    </source>
</reference>
<name>A0A4V0KBZ7_PLACU</name>
<dbReference type="Proteomes" id="UP000071118">
    <property type="component" value="Chromosome 13"/>
</dbReference>
<organism evidence="2 3">
    <name type="scientific">Plasmodium chabaudi chabaudi</name>
    <dbReference type="NCBI Taxonomy" id="31271"/>
    <lineage>
        <taxon>Eukaryota</taxon>
        <taxon>Sar</taxon>
        <taxon>Alveolata</taxon>
        <taxon>Apicomplexa</taxon>
        <taxon>Aconoidasida</taxon>
        <taxon>Haemosporida</taxon>
        <taxon>Plasmodiidae</taxon>
        <taxon>Plasmodium</taxon>
        <taxon>Plasmodium (Vinckeia)</taxon>
    </lineage>
</organism>
<evidence type="ECO:0000313" key="2">
    <source>
        <dbReference type="EMBL" id="VTZ70307.1"/>
    </source>
</evidence>
<dbReference type="EMBL" id="LK022890">
    <property type="protein sequence ID" value="VTZ70307.1"/>
    <property type="molecule type" value="Genomic_DNA"/>
</dbReference>
<feature type="compositionally biased region" description="Basic and acidic residues" evidence="1">
    <location>
        <begin position="76"/>
        <end position="88"/>
    </location>
</feature>
<proteinExistence type="predicted"/>
<gene>
    <name evidence="2" type="ORF">PCHAS_1335500</name>
</gene>
<dbReference type="RefSeq" id="XP_051176975.1">
    <property type="nucleotide sequence ID" value="XM_051321025.1"/>
</dbReference>
<dbReference type="GeneID" id="3488651"/>
<sequence length="677" mass="79020">MLDNLEDDKICAKKKRKKKKKKEKINDEKVEPIDYDKKHISSSSSIIIKTSKTKKDANKKTDQFVDNNIEEPDEDWPIKENIKLKNEQSDTPNDGKQLGDEIKKEKKEKKKKKKKKKKAEPINACCEVQRNDAEKDEKTDELLEDSMECYVSDRNKIEESTCEAIKKEPENVVKYVDEENSKTKLSKNFSLIKEEKKEEIIPPNIKYLGTLESNICIINSFQDISSISCEEKTHGSCSDCSFVYHSSNEKFNLYTYIKENVNNYKKILENNLDKYEKKYVEDIISVLENVLKLLMEKKEKESMLAFQKSDKIQDSQNEICLSNSSEEDNEDIIKNYEKYNDNSVNESDDQKDTIFSNKNMTKKGISIYDVSYNNNVEKKINYYIKKKNINYSNIVKYTNISSTSVSNLGIDNSIGKKDKHKDDENYCDHIKKDVNIQEDDQTIKSFKNEQKSQIKDDNINSEIEDVEERLTTMLSENPQIDKEPNENSDDIFEAIFKFYITDSQIKQKGKKKENIINENDNNLKKTNTEIHGGKTKGMMNLELFLTFSKNYKIIKNLLTKNELEKIFINECKGNIYITSKQFKKILIVCGQIAFTKPPHKNNYTDTKKIYSLLISWLTNNSPDHQKPQILKYVSLKSYTFSNENNKNNTPKSRDTKYNILKNSKSSLLPLKDKYKKK</sequence>